<evidence type="ECO:0000313" key="5">
    <source>
        <dbReference type="EMBL" id="MEB3069920.1"/>
    </source>
</evidence>
<dbReference type="CDD" id="cd02440">
    <property type="entry name" value="AdoMet_MTases"/>
    <property type="match status" value="1"/>
</dbReference>
<keyword evidence="3" id="KW-0949">S-adenosyl-L-methionine</keyword>
<sequence length="201" mass="21576">MTHKIDWDDAYRQPQAPAWNIGAPQPEYAALIKQPDTVRDEVLDAGCGHAELSLALAARGHTVVGIDLSPTAIEAATAAATERGLTSATFAAADITELTGYDDRFSTIFDSGLLHALPDELRENYVRAMYRAAAPGATFYVLAFGAGAFADHEGPGPTQFTEDQIRETVSAAWQVDEIRPATLHANVGEMPGFLLTAHKPR</sequence>
<evidence type="ECO:0000256" key="2">
    <source>
        <dbReference type="ARBA" id="ARBA00022679"/>
    </source>
</evidence>
<reference evidence="5 6" key="1">
    <citation type="submission" date="2023-12" db="EMBL/GenBank/DDBJ databases">
        <title>Description of new species of Mycobacterium terrae complex isolated from sewage at the Sao Paulo Zoological Park Foundation in Brazil.</title>
        <authorList>
            <person name="Romagnoli C.L."/>
            <person name="Conceicao E.C."/>
            <person name="Machado E."/>
            <person name="Barreto L.B.P.F."/>
            <person name="Sharma A."/>
            <person name="Silva N.M."/>
            <person name="Marques L.E."/>
            <person name="Juliana M.A."/>
            <person name="Lourenco M.C.S."/>
            <person name="Digiampietri L.A."/>
            <person name="Suffys P.N."/>
            <person name="Viana-Niero C."/>
        </authorList>
    </citation>
    <scope>NUCLEOTIDE SEQUENCE [LARGE SCALE GENOMIC DNA]</scope>
    <source>
        <strain evidence="5 6">MYC017</strain>
    </source>
</reference>
<dbReference type="EMBL" id="JAYJJQ010000010">
    <property type="protein sequence ID" value="MEB3069920.1"/>
    <property type="molecule type" value="Genomic_DNA"/>
</dbReference>
<evidence type="ECO:0000313" key="6">
    <source>
        <dbReference type="Proteomes" id="UP001299283"/>
    </source>
</evidence>
<dbReference type="PANTHER" id="PTHR43464">
    <property type="entry name" value="METHYLTRANSFERASE"/>
    <property type="match status" value="1"/>
</dbReference>
<gene>
    <name evidence="5" type="ORF">K5L39_12055</name>
</gene>
<keyword evidence="1 5" id="KW-0489">Methyltransferase</keyword>
<dbReference type="PANTHER" id="PTHR43464:SF19">
    <property type="entry name" value="UBIQUINONE BIOSYNTHESIS O-METHYLTRANSFERASE, MITOCHONDRIAL"/>
    <property type="match status" value="1"/>
</dbReference>
<dbReference type="InterPro" id="IPR041698">
    <property type="entry name" value="Methyltransf_25"/>
</dbReference>
<name>A0ABU5YYC9_9MYCO</name>
<dbReference type="Pfam" id="PF13649">
    <property type="entry name" value="Methyltransf_25"/>
    <property type="match status" value="1"/>
</dbReference>
<dbReference type="Gene3D" id="3.40.50.150">
    <property type="entry name" value="Vaccinia Virus protein VP39"/>
    <property type="match status" value="1"/>
</dbReference>
<dbReference type="SUPFAM" id="SSF53335">
    <property type="entry name" value="S-adenosyl-L-methionine-dependent methyltransferases"/>
    <property type="match status" value="1"/>
</dbReference>
<dbReference type="GO" id="GO:0032259">
    <property type="term" value="P:methylation"/>
    <property type="evidence" value="ECO:0007669"/>
    <property type="project" value="UniProtKB-KW"/>
</dbReference>
<evidence type="ECO:0000259" key="4">
    <source>
        <dbReference type="Pfam" id="PF13649"/>
    </source>
</evidence>
<organism evidence="5 6">
    <name type="scientific">[Mycobacterium] vasticus</name>
    <dbReference type="NCBI Taxonomy" id="2875777"/>
    <lineage>
        <taxon>Bacteria</taxon>
        <taxon>Bacillati</taxon>
        <taxon>Actinomycetota</taxon>
        <taxon>Actinomycetes</taxon>
        <taxon>Mycobacteriales</taxon>
        <taxon>Mycobacteriaceae</taxon>
        <taxon>Mycolicibacter</taxon>
    </lineage>
</organism>
<keyword evidence="2" id="KW-0808">Transferase</keyword>
<dbReference type="RefSeq" id="WP_225396942.1">
    <property type="nucleotide sequence ID" value="NZ_JAYJJQ010000010.1"/>
</dbReference>
<accession>A0ABU5YYC9</accession>
<dbReference type="Proteomes" id="UP001299283">
    <property type="component" value="Unassembled WGS sequence"/>
</dbReference>
<dbReference type="InterPro" id="IPR029063">
    <property type="entry name" value="SAM-dependent_MTases_sf"/>
</dbReference>
<protein>
    <submittedName>
        <fullName evidence="5">Methyltransferase domain-containing protein</fullName>
    </submittedName>
</protein>
<dbReference type="GO" id="GO:0008168">
    <property type="term" value="F:methyltransferase activity"/>
    <property type="evidence" value="ECO:0007669"/>
    <property type="project" value="UniProtKB-KW"/>
</dbReference>
<feature type="domain" description="Methyltransferase" evidence="4">
    <location>
        <begin position="42"/>
        <end position="136"/>
    </location>
</feature>
<keyword evidence="6" id="KW-1185">Reference proteome</keyword>
<evidence type="ECO:0000256" key="1">
    <source>
        <dbReference type="ARBA" id="ARBA00022603"/>
    </source>
</evidence>
<proteinExistence type="predicted"/>
<evidence type="ECO:0000256" key="3">
    <source>
        <dbReference type="ARBA" id="ARBA00022691"/>
    </source>
</evidence>
<comment type="caution">
    <text evidence="5">The sequence shown here is derived from an EMBL/GenBank/DDBJ whole genome shotgun (WGS) entry which is preliminary data.</text>
</comment>